<name>A0A6B0R8N8_9CETA</name>
<evidence type="ECO:0000313" key="3">
    <source>
        <dbReference type="Proteomes" id="UP000322234"/>
    </source>
</evidence>
<evidence type="ECO:0000313" key="2">
    <source>
        <dbReference type="EMBL" id="MXQ86578.1"/>
    </source>
</evidence>
<reference evidence="2" key="1">
    <citation type="submission" date="2019-10" db="EMBL/GenBank/DDBJ databases">
        <title>The sequence and de novo assembly of the wild yak genome.</title>
        <authorList>
            <person name="Liu Y."/>
        </authorList>
    </citation>
    <scope>NUCLEOTIDE SEQUENCE [LARGE SCALE GENOMIC DNA]</scope>
    <source>
        <strain evidence="2">WY2019</strain>
    </source>
</reference>
<evidence type="ECO:0000256" key="1">
    <source>
        <dbReference type="SAM" id="MobiDB-lite"/>
    </source>
</evidence>
<proteinExistence type="predicted"/>
<sequence>MPQPLRSIRLARKTLTCLPSEGRRGHAPTSSEGRANAQADDSSRSGLLKPEFDVSEDAANKAPQLTPSPRKLRKGAQPQASLLETKAGKGPGAGRGGPYSPSSASRVDRDELGNPNFNLFRGCTEIRLPTKTLKQAGGA</sequence>
<organism evidence="2 3">
    <name type="scientific">Bos mutus</name>
    <name type="common">wild yak</name>
    <dbReference type="NCBI Taxonomy" id="72004"/>
    <lineage>
        <taxon>Eukaryota</taxon>
        <taxon>Metazoa</taxon>
        <taxon>Chordata</taxon>
        <taxon>Craniata</taxon>
        <taxon>Vertebrata</taxon>
        <taxon>Euteleostomi</taxon>
        <taxon>Mammalia</taxon>
        <taxon>Eutheria</taxon>
        <taxon>Laurasiatheria</taxon>
        <taxon>Artiodactyla</taxon>
        <taxon>Ruminantia</taxon>
        <taxon>Pecora</taxon>
        <taxon>Bovidae</taxon>
        <taxon>Bovinae</taxon>
        <taxon>Bos</taxon>
    </lineage>
</organism>
<feature type="region of interest" description="Disordered" evidence="1">
    <location>
        <begin position="12"/>
        <end position="119"/>
    </location>
</feature>
<gene>
    <name evidence="2" type="ORF">E5288_WYG009413</name>
</gene>
<dbReference type="EMBL" id="VBQZ03000033">
    <property type="protein sequence ID" value="MXQ86578.1"/>
    <property type="molecule type" value="Genomic_DNA"/>
</dbReference>
<comment type="caution">
    <text evidence="2">The sequence shown here is derived from an EMBL/GenBank/DDBJ whole genome shotgun (WGS) entry which is preliminary data.</text>
</comment>
<protein>
    <submittedName>
        <fullName evidence="2">Uncharacterized protein</fullName>
    </submittedName>
</protein>
<dbReference type="Proteomes" id="UP000322234">
    <property type="component" value="Unassembled WGS sequence"/>
</dbReference>
<keyword evidence="3" id="KW-1185">Reference proteome</keyword>
<dbReference type="AlphaFoldDB" id="A0A6B0R8N8"/>
<accession>A0A6B0R8N8</accession>